<accession>A0A381QZP8</accession>
<proteinExistence type="predicted"/>
<evidence type="ECO:0000313" key="1">
    <source>
        <dbReference type="EMBL" id="SUZ84926.1"/>
    </source>
</evidence>
<reference evidence="1" key="1">
    <citation type="submission" date="2018-05" db="EMBL/GenBank/DDBJ databases">
        <authorList>
            <person name="Lanie J.A."/>
            <person name="Ng W.-L."/>
            <person name="Kazmierczak K.M."/>
            <person name="Andrzejewski T.M."/>
            <person name="Davidsen T.M."/>
            <person name="Wayne K.J."/>
            <person name="Tettelin H."/>
            <person name="Glass J.I."/>
            <person name="Rusch D."/>
            <person name="Podicherti R."/>
            <person name="Tsui H.-C.T."/>
            <person name="Winkler M.E."/>
        </authorList>
    </citation>
    <scope>NUCLEOTIDE SEQUENCE</scope>
</reference>
<protein>
    <submittedName>
        <fullName evidence="1">Uncharacterized protein</fullName>
    </submittedName>
</protein>
<gene>
    <name evidence="1" type="ORF">METZ01_LOCUS37780</name>
</gene>
<sequence length="34" mass="3721">MMKRPDLLLILCGVVVHPRIPETNSVVSSLSSQT</sequence>
<dbReference type="AlphaFoldDB" id="A0A381QZP8"/>
<organism evidence="1">
    <name type="scientific">marine metagenome</name>
    <dbReference type="NCBI Taxonomy" id="408172"/>
    <lineage>
        <taxon>unclassified sequences</taxon>
        <taxon>metagenomes</taxon>
        <taxon>ecological metagenomes</taxon>
    </lineage>
</organism>
<dbReference type="EMBL" id="UINC01001613">
    <property type="protein sequence ID" value="SUZ84926.1"/>
    <property type="molecule type" value="Genomic_DNA"/>
</dbReference>
<name>A0A381QZP8_9ZZZZ</name>